<protein>
    <recommendedName>
        <fullName evidence="1">Sulfatase-modifying factor enzyme-like domain-containing protein</fullName>
    </recommendedName>
</protein>
<dbReference type="InterPro" id="IPR051043">
    <property type="entry name" value="Sulfatase_Mod_Factor_Kinase"/>
</dbReference>
<dbReference type="GO" id="GO:0120147">
    <property type="term" value="F:formylglycine-generating oxidase activity"/>
    <property type="evidence" value="ECO:0007669"/>
    <property type="project" value="TreeGrafter"/>
</dbReference>
<comment type="caution">
    <text evidence="2">The sequence shown here is derived from an EMBL/GenBank/DDBJ whole genome shotgun (WGS) entry which is preliminary data.</text>
</comment>
<evidence type="ECO:0000259" key="1">
    <source>
        <dbReference type="Pfam" id="PF03781"/>
    </source>
</evidence>
<dbReference type="InterPro" id="IPR016187">
    <property type="entry name" value="CTDL_fold"/>
</dbReference>
<evidence type="ECO:0000313" key="2">
    <source>
        <dbReference type="EMBL" id="KYG05298.1"/>
    </source>
</evidence>
<gene>
    <name evidence="2" type="ORF">BE21_41565</name>
</gene>
<dbReference type="PANTHER" id="PTHR23150:SF19">
    <property type="entry name" value="FORMYLGLYCINE-GENERATING ENZYME"/>
    <property type="match status" value="1"/>
</dbReference>
<name>A0A150TLF8_SORCE</name>
<sequence length="378" mass="40487">MEMSRSAVAMWTASCLAMGGCTAIVGVDEPYHLADGGGGAAGGSGGGGGGGEPCTPHQVRCREDRPQTCDENGRWQDEAECPEEAPLCHDGGCTVPRSCADMDAICGPRGDESCCASLVVPGGTFDRGDAEPRLATVSDFRLDRFEVTVGRFRAFVSEYPAAWPVVGAGAHPKIPDSGWRAEWDDKMPVDRDALMAWTHCEDPYHSWTDEVGDYELLPVTCVSWFVAFAFCAWDGGRLPTAAERHYAAAGGDEQRQYPWSTADSAAEPDESYAVYGCGLDGSCEIADLQPGGSRSPRGDGRWGQADLGGNVWEWVLDSFAEDLPLECEDCTVLTPDANHMIWGGGWRSEKETLLTSAFEERSPGGEFAGTGFRCARAP</sequence>
<proteinExistence type="predicted"/>
<feature type="domain" description="Sulfatase-modifying factor enzyme-like" evidence="1">
    <location>
        <begin position="117"/>
        <end position="376"/>
    </location>
</feature>
<dbReference type="PROSITE" id="PS51257">
    <property type="entry name" value="PROKAR_LIPOPROTEIN"/>
    <property type="match status" value="1"/>
</dbReference>
<dbReference type="InterPro" id="IPR005532">
    <property type="entry name" value="SUMF_dom"/>
</dbReference>
<reference evidence="2 3" key="1">
    <citation type="submission" date="2014-02" db="EMBL/GenBank/DDBJ databases">
        <title>The small core and large imbalanced accessory genome model reveals a collaborative survival strategy of Sorangium cellulosum strains in nature.</title>
        <authorList>
            <person name="Han K."/>
            <person name="Peng R."/>
            <person name="Blom J."/>
            <person name="Li Y.-Z."/>
        </authorList>
    </citation>
    <scope>NUCLEOTIDE SEQUENCE [LARGE SCALE GENOMIC DNA]</scope>
    <source>
        <strain evidence="2 3">So0007-03</strain>
    </source>
</reference>
<accession>A0A150TLF8</accession>
<dbReference type="EMBL" id="JEME01002096">
    <property type="protein sequence ID" value="KYG05298.1"/>
    <property type="molecule type" value="Genomic_DNA"/>
</dbReference>
<dbReference type="InterPro" id="IPR042095">
    <property type="entry name" value="SUMF_sf"/>
</dbReference>
<organism evidence="2 3">
    <name type="scientific">Sorangium cellulosum</name>
    <name type="common">Polyangium cellulosum</name>
    <dbReference type="NCBI Taxonomy" id="56"/>
    <lineage>
        <taxon>Bacteria</taxon>
        <taxon>Pseudomonadati</taxon>
        <taxon>Myxococcota</taxon>
        <taxon>Polyangia</taxon>
        <taxon>Polyangiales</taxon>
        <taxon>Polyangiaceae</taxon>
        <taxon>Sorangium</taxon>
    </lineage>
</organism>
<dbReference type="Proteomes" id="UP000075502">
    <property type="component" value="Unassembled WGS sequence"/>
</dbReference>
<dbReference type="PANTHER" id="PTHR23150">
    <property type="entry name" value="SULFATASE MODIFYING FACTOR 1, 2"/>
    <property type="match status" value="1"/>
</dbReference>
<dbReference type="Gene3D" id="3.90.1580.10">
    <property type="entry name" value="paralog of FGE (formylglycine-generating enzyme)"/>
    <property type="match status" value="1"/>
</dbReference>
<dbReference type="SUPFAM" id="SSF56436">
    <property type="entry name" value="C-type lectin-like"/>
    <property type="match status" value="1"/>
</dbReference>
<dbReference type="AlphaFoldDB" id="A0A150TLF8"/>
<dbReference type="Pfam" id="PF03781">
    <property type="entry name" value="FGE-sulfatase"/>
    <property type="match status" value="1"/>
</dbReference>
<evidence type="ECO:0000313" key="3">
    <source>
        <dbReference type="Proteomes" id="UP000075502"/>
    </source>
</evidence>